<dbReference type="GO" id="GO:0045727">
    <property type="term" value="P:positive regulation of translation"/>
    <property type="evidence" value="ECO:0007669"/>
    <property type="project" value="TreeGrafter"/>
</dbReference>
<comment type="subcellular location">
    <subcellularLocation>
        <location evidence="1">Nucleus</location>
    </subcellularLocation>
</comment>
<feature type="compositionally biased region" description="Low complexity" evidence="6">
    <location>
        <begin position="276"/>
        <end position="295"/>
    </location>
</feature>
<evidence type="ECO:0000256" key="4">
    <source>
        <dbReference type="ARBA" id="ARBA00023242"/>
    </source>
</evidence>
<name>A0AAD5U6D1_9FUNG</name>
<dbReference type="AlphaFoldDB" id="A0AAD5U6D1"/>
<keyword evidence="4" id="KW-0539">Nucleus</keyword>
<dbReference type="InterPro" id="IPR005120">
    <property type="entry name" value="UPF3_dom"/>
</dbReference>
<feature type="compositionally biased region" description="Polar residues" evidence="6">
    <location>
        <begin position="138"/>
        <end position="157"/>
    </location>
</feature>
<feature type="domain" description="UPF3" evidence="7">
    <location>
        <begin position="8"/>
        <end position="199"/>
    </location>
</feature>
<protein>
    <recommendedName>
        <fullName evidence="7">UPF3 domain-containing protein</fullName>
    </recommendedName>
</protein>
<feature type="region of interest" description="Disordered" evidence="6">
    <location>
        <begin position="255"/>
        <end position="307"/>
    </location>
</feature>
<dbReference type="CDD" id="cd12455">
    <property type="entry name" value="RRM_like_Smg4_UPF3"/>
    <property type="match status" value="1"/>
</dbReference>
<evidence type="ECO:0000256" key="6">
    <source>
        <dbReference type="SAM" id="MobiDB-lite"/>
    </source>
</evidence>
<dbReference type="PANTHER" id="PTHR13112">
    <property type="entry name" value="UPF3 REGULATOR OF NONSENSE TRANSCRIPTS-LIKE PROTEIN"/>
    <property type="match status" value="1"/>
</dbReference>
<evidence type="ECO:0000256" key="2">
    <source>
        <dbReference type="ARBA" id="ARBA00005991"/>
    </source>
</evidence>
<feature type="region of interest" description="Disordered" evidence="6">
    <location>
        <begin position="132"/>
        <end position="158"/>
    </location>
</feature>
<accession>A0AAD5U6D1</accession>
<comment type="caution">
    <text evidence="8">The sequence shown here is derived from an EMBL/GenBank/DDBJ whole genome shotgun (WGS) entry which is preliminary data.</text>
</comment>
<evidence type="ECO:0000313" key="8">
    <source>
        <dbReference type="EMBL" id="KAJ3226055.1"/>
    </source>
</evidence>
<dbReference type="GO" id="GO:0005737">
    <property type="term" value="C:cytoplasm"/>
    <property type="evidence" value="ECO:0007669"/>
    <property type="project" value="TreeGrafter"/>
</dbReference>
<gene>
    <name evidence="8" type="ORF">HK099_005640</name>
</gene>
<sequence length="307" mass="34815">MSTTPVIKTKVVVRRLPPNLPEETFNKSIEPYKHSIIWQSYLKGKLQTNKAKVDVFSTCNLQFDNTDNLLKFYNDYNNHVFVDSKGVENKVLVELALYQKVPKLSKKADSRCNTIDKDEDYIKFLEQLKNPEADNKMNAESNSLNETGSRQNSNSLGGETELQKLERKLLDSQKNNQLLSQQQLSIKSTPLLEQLKLKKLKLKQEQKTKKRDSNRQSSKLILSAARDKGISIKKNFSTETKKDQKKTLKVKSNVTVLKKKKDDEKSPKKVNESKTSKSAASESPSSSGIKVVISKKSGKESSFTVNN</sequence>
<organism evidence="8 9">
    <name type="scientific">Clydaea vesicula</name>
    <dbReference type="NCBI Taxonomy" id="447962"/>
    <lineage>
        <taxon>Eukaryota</taxon>
        <taxon>Fungi</taxon>
        <taxon>Fungi incertae sedis</taxon>
        <taxon>Chytridiomycota</taxon>
        <taxon>Chytridiomycota incertae sedis</taxon>
        <taxon>Chytridiomycetes</taxon>
        <taxon>Lobulomycetales</taxon>
        <taxon>Lobulomycetaceae</taxon>
        <taxon>Clydaea</taxon>
    </lineage>
</organism>
<evidence type="ECO:0000256" key="1">
    <source>
        <dbReference type="ARBA" id="ARBA00004123"/>
    </source>
</evidence>
<comment type="similarity">
    <text evidence="2">Belongs to the RENT3 family.</text>
</comment>
<dbReference type="GO" id="GO:0003729">
    <property type="term" value="F:mRNA binding"/>
    <property type="evidence" value="ECO:0007669"/>
    <property type="project" value="TreeGrafter"/>
</dbReference>
<dbReference type="GO" id="GO:0000184">
    <property type="term" value="P:nuclear-transcribed mRNA catabolic process, nonsense-mediated decay"/>
    <property type="evidence" value="ECO:0007669"/>
    <property type="project" value="UniProtKB-KW"/>
</dbReference>
<dbReference type="InterPro" id="IPR039722">
    <property type="entry name" value="Upf3"/>
</dbReference>
<keyword evidence="3" id="KW-0866">Nonsense-mediated mRNA decay</keyword>
<proteinExistence type="inferred from homology"/>
<evidence type="ECO:0000256" key="5">
    <source>
        <dbReference type="SAM" id="Coils"/>
    </source>
</evidence>
<dbReference type="Proteomes" id="UP001211065">
    <property type="component" value="Unassembled WGS sequence"/>
</dbReference>
<evidence type="ECO:0000259" key="7">
    <source>
        <dbReference type="Pfam" id="PF03467"/>
    </source>
</evidence>
<feature type="coiled-coil region" evidence="5">
    <location>
        <begin position="162"/>
        <end position="212"/>
    </location>
</feature>
<dbReference type="InterPro" id="IPR035979">
    <property type="entry name" value="RBD_domain_sf"/>
</dbReference>
<feature type="compositionally biased region" description="Basic and acidic residues" evidence="6">
    <location>
        <begin position="260"/>
        <end position="275"/>
    </location>
</feature>
<keyword evidence="5" id="KW-0175">Coiled coil</keyword>
<dbReference type="Gene3D" id="3.30.70.330">
    <property type="match status" value="1"/>
</dbReference>
<dbReference type="PANTHER" id="PTHR13112:SF0">
    <property type="entry name" value="FI21285P1"/>
    <property type="match status" value="1"/>
</dbReference>
<dbReference type="Pfam" id="PF03467">
    <property type="entry name" value="Smg4_UPF3"/>
    <property type="match status" value="1"/>
</dbReference>
<dbReference type="SUPFAM" id="SSF54928">
    <property type="entry name" value="RNA-binding domain, RBD"/>
    <property type="match status" value="1"/>
</dbReference>
<evidence type="ECO:0000256" key="3">
    <source>
        <dbReference type="ARBA" id="ARBA00023161"/>
    </source>
</evidence>
<evidence type="ECO:0000313" key="9">
    <source>
        <dbReference type="Proteomes" id="UP001211065"/>
    </source>
</evidence>
<dbReference type="EMBL" id="JADGJW010000045">
    <property type="protein sequence ID" value="KAJ3226055.1"/>
    <property type="molecule type" value="Genomic_DNA"/>
</dbReference>
<keyword evidence="9" id="KW-1185">Reference proteome</keyword>
<reference evidence="8" key="1">
    <citation type="submission" date="2020-05" db="EMBL/GenBank/DDBJ databases">
        <title>Phylogenomic resolution of chytrid fungi.</title>
        <authorList>
            <person name="Stajich J.E."/>
            <person name="Amses K."/>
            <person name="Simmons R."/>
            <person name="Seto K."/>
            <person name="Myers J."/>
            <person name="Bonds A."/>
            <person name="Quandt C.A."/>
            <person name="Barry K."/>
            <person name="Liu P."/>
            <person name="Grigoriev I."/>
            <person name="Longcore J.E."/>
            <person name="James T.Y."/>
        </authorList>
    </citation>
    <scope>NUCLEOTIDE SEQUENCE</scope>
    <source>
        <strain evidence="8">JEL0476</strain>
    </source>
</reference>
<dbReference type="InterPro" id="IPR012677">
    <property type="entry name" value="Nucleotide-bd_a/b_plait_sf"/>
</dbReference>
<dbReference type="GO" id="GO:0005730">
    <property type="term" value="C:nucleolus"/>
    <property type="evidence" value="ECO:0007669"/>
    <property type="project" value="TreeGrafter"/>
</dbReference>